<evidence type="ECO:0000313" key="5">
    <source>
        <dbReference type="Proteomes" id="UP000520814"/>
    </source>
</evidence>
<feature type="domain" description="DUF1553" evidence="3">
    <location>
        <begin position="507"/>
        <end position="743"/>
    </location>
</feature>
<comment type="caution">
    <text evidence="4">The sequence shown here is derived from an EMBL/GenBank/DDBJ whole genome shotgun (WGS) entry which is preliminary data.</text>
</comment>
<dbReference type="PANTHER" id="PTHR35889">
    <property type="entry name" value="CYCLOINULO-OLIGOSACCHARIDE FRUCTANOTRANSFERASE-RELATED"/>
    <property type="match status" value="1"/>
</dbReference>
<dbReference type="Pfam" id="PF07583">
    <property type="entry name" value="PSCyt2"/>
    <property type="match status" value="1"/>
</dbReference>
<reference evidence="4 5" key="1">
    <citation type="submission" date="2020-08" db="EMBL/GenBank/DDBJ databases">
        <title>Genomic Encyclopedia of Type Strains, Phase IV (KMG-IV): sequencing the most valuable type-strain genomes for metagenomic binning, comparative biology and taxonomic classification.</title>
        <authorList>
            <person name="Goeker M."/>
        </authorList>
    </citation>
    <scope>NUCLEOTIDE SEQUENCE [LARGE SCALE GENOMIC DNA]</scope>
    <source>
        <strain evidence="4 5">DSM 23562</strain>
    </source>
</reference>
<feature type="domain" description="DUF1549" evidence="2">
    <location>
        <begin position="152"/>
        <end position="354"/>
    </location>
</feature>
<feature type="chain" id="PRO_5031445531" evidence="1">
    <location>
        <begin position="24"/>
        <end position="953"/>
    </location>
</feature>
<evidence type="ECO:0000259" key="2">
    <source>
        <dbReference type="Pfam" id="PF07583"/>
    </source>
</evidence>
<evidence type="ECO:0000313" key="4">
    <source>
        <dbReference type="EMBL" id="MBB6052146.1"/>
    </source>
</evidence>
<dbReference type="Proteomes" id="UP000520814">
    <property type="component" value="Unassembled WGS sequence"/>
</dbReference>
<keyword evidence="5" id="KW-1185">Reference proteome</keyword>
<gene>
    <name evidence="4" type="ORF">HNQ39_003967</name>
</gene>
<dbReference type="InterPro" id="IPR011444">
    <property type="entry name" value="DUF1549"/>
</dbReference>
<organism evidence="4 5">
    <name type="scientific">Armatimonas rosea</name>
    <dbReference type="NCBI Taxonomy" id="685828"/>
    <lineage>
        <taxon>Bacteria</taxon>
        <taxon>Bacillati</taxon>
        <taxon>Armatimonadota</taxon>
        <taxon>Armatimonadia</taxon>
        <taxon>Armatimonadales</taxon>
        <taxon>Armatimonadaceae</taxon>
        <taxon>Armatimonas</taxon>
    </lineage>
</organism>
<accession>A0A7W9SSZ6</accession>
<proteinExistence type="predicted"/>
<evidence type="ECO:0000256" key="1">
    <source>
        <dbReference type="SAM" id="SignalP"/>
    </source>
</evidence>
<protein>
    <submittedName>
        <fullName evidence="4">Cytochrome c553</fullName>
    </submittedName>
</protein>
<name>A0A7W9SSZ6_ARMRO</name>
<dbReference type="EMBL" id="JACHGW010000004">
    <property type="protein sequence ID" value="MBB6052146.1"/>
    <property type="molecule type" value="Genomic_DNA"/>
</dbReference>
<dbReference type="RefSeq" id="WP_184200635.1">
    <property type="nucleotide sequence ID" value="NZ_JACHGW010000004.1"/>
</dbReference>
<feature type="signal peptide" evidence="1">
    <location>
        <begin position="1"/>
        <end position="23"/>
    </location>
</feature>
<dbReference type="AlphaFoldDB" id="A0A7W9SSZ6"/>
<sequence>MQRLAGILAALGLAATALLPALSQDKAKPAPASPEVVQLFETQVRPTFVASCLGCHSKDNALGGLRLDAPVTPAMAAEIVKRVKGEGGKPRMPQGNAVLAPEKISAIEGWAKAGAPWPELKGMVGGKLWSLEPLKKPTPPAVVLKAWPRNSIDNFVLARLEGAKQKPTAYADRRTLLRRASYELTGLPPSADEIATFVADKAPDAWGQAVDRLLASPRYGERMARFWMDIARYSDTKGYVFTDDRNYYHAYTYRDWLIQSFNEDLPYDQFLQYQLAADRLVQGDDRHHLAALGYLTLGRRFINNLHDIIDDRIDVTMRGMQAMTVACARCHDHKFDPIPAKDYYGLYAIFASSDEYEPAISPKAVREPYEQHDGKFQAAKNEREATLRSEVKRLRETVKAGTATPELQKTLQGFRENELPNDAQRTALLPSFDPAKRDRLAELDKTMETLKGSYPPKPEFAHALREGNPRPGVVFKRGNPGSPGDPAPRHFLTCVAGDNQPEFPTGGRLELAKAITDKNNPLTARVIANRIWLLHFGTGIVRTPSDFGRQGEKPTHPELLDWLASSLMEEGWSLKKLHKKILLSATWMQSSDATEAAFLKDPENRLYGRQNRRRLEMEQLRDSLLLAAGTLDMSKVGGKSEELWTGSYTKRRAVYGFIERQNLPGIFKTLDFATPDQSSPQRFKTIVPQQALFLMNSPLAADQARALASAVTGKDETEKVVVLYKRLLGRTPTKAELDLALSYLIAPDKAALKADSQSGGAWRYGWGLVDDAQGRTAAFHEFKAFIDGQWRVGTKLPDPVDGWVFLSREGGHPGDPKHQVIRRWVSPLEGTVNVSGTLNHPGAVGDGVRGRIVHSRNGVLGEWIAQKSQAETKLTAVEVKRGDTLDFVVDCRTNENTDGFAWAPAVTLTGAKRQAWRAERDFGGPPPAPPVPLSKWERYAQALLMTNEFLYID</sequence>
<dbReference type="PANTHER" id="PTHR35889:SF3">
    <property type="entry name" value="F-BOX DOMAIN-CONTAINING PROTEIN"/>
    <property type="match status" value="1"/>
</dbReference>
<dbReference type="Pfam" id="PF07587">
    <property type="entry name" value="PSD1"/>
    <property type="match status" value="1"/>
</dbReference>
<keyword evidence="1" id="KW-0732">Signal</keyword>
<dbReference type="InterPro" id="IPR022655">
    <property type="entry name" value="DUF1553"/>
</dbReference>
<evidence type="ECO:0000259" key="3">
    <source>
        <dbReference type="Pfam" id="PF07587"/>
    </source>
</evidence>